<evidence type="ECO:0000259" key="1">
    <source>
        <dbReference type="SMART" id="SM00474"/>
    </source>
</evidence>
<dbReference type="InterPro" id="IPR036397">
    <property type="entry name" value="RNaseH_sf"/>
</dbReference>
<dbReference type="Pfam" id="PF01612">
    <property type="entry name" value="DNA_pol_A_exo1"/>
    <property type="match status" value="1"/>
</dbReference>
<name>A0A2N9ARP5_METEX</name>
<dbReference type="SUPFAM" id="SSF53098">
    <property type="entry name" value="Ribonuclease H-like"/>
    <property type="match status" value="1"/>
</dbReference>
<dbReference type="GO" id="GO:0006139">
    <property type="term" value="P:nucleobase-containing compound metabolic process"/>
    <property type="evidence" value="ECO:0007669"/>
    <property type="project" value="InterPro"/>
</dbReference>
<dbReference type="Proteomes" id="UP000233769">
    <property type="component" value="Chromosome tk0001"/>
</dbReference>
<dbReference type="EMBL" id="LT962688">
    <property type="protein sequence ID" value="SOR29999.1"/>
    <property type="molecule type" value="Genomic_DNA"/>
</dbReference>
<dbReference type="InterPro" id="IPR051086">
    <property type="entry name" value="RNase_D-like"/>
</dbReference>
<keyword evidence="2" id="KW-0540">Nuclease</keyword>
<keyword evidence="2" id="KW-0269">Exonuclease</keyword>
<dbReference type="GO" id="GO:0008408">
    <property type="term" value="F:3'-5' exonuclease activity"/>
    <property type="evidence" value="ECO:0007669"/>
    <property type="project" value="InterPro"/>
</dbReference>
<dbReference type="EC" id="3.1.13.-" evidence="2"/>
<protein>
    <submittedName>
        <fullName evidence="2">3'-5' exonuclease</fullName>
        <ecNumber evidence="2">3.1.13.-</ecNumber>
    </submittedName>
</protein>
<dbReference type="CDD" id="cd06142">
    <property type="entry name" value="RNaseD_exo"/>
    <property type="match status" value="1"/>
</dbReference>
<organism evidence="2 3">
    <name type="scientific">Methylorubrum extorquens</name>
    <name type="common">Methylobacterium dichloromethanicum</name>
    <name type="synonym">Methylobacterium extorquens</name>
    <dbReference type="NCBI Taxonomy" id="408"/>
    <lineage>
        <taxon>Bacteria</taxon>
        <taxon>Pseudomonadati</taxon>
        <taxon>Pseudomonadota</taxon>
        <taxon>Alphaproteobacteria</taxon>
        <taxon>Hyphomicrobiales</taxon>
        <taxon>Methylobacteriaceae</taxon>
        <taxon>Methylorubrum</taxon>
    </lineage>
</organism>
<sequence>MAAAPSRIRLHHGDLPPDFAPGAAIAIDTETLGLNPHRDRLCVVQVSRGDGSADVVQIRPGDPAPERLMAILADAGVVKIFHFARFDLAVLFNAFGVMPAPVYCTKIASKLARTYTDRHGLKDVVRELVGVDLSKQQQSSDWGAGTLSQAQIDYAASDVLHLHAARERLDAMLAREGRTEMAQACFDFLPTRSKLDLAGWPEIDIFAHA</sequence>
<feature type="domain" description="3'-5' exonuclease" evidence="1">
    <location>
        <begin position="6"/>
        <end position="174"/>
    </location>
</feature>
<accession>A0A2N9ARP5</accession>
<dbReference type="PANTHER" id="PTHR47649">
    <property type="entry name" value="RIBONUCLEASE D"/>
    <property type="match status" value="1"/>
</dbReference>
<evidence type="ECO:0000313" key="2">
    <source>
        <dbReference type="EMBL" id="SOR29999.1"/>
    </source>
</evidence>
<dbReference type="Gene3D" id="3.30.420.10">
    <property type="entry name" value="Ribonuclease H-like superfamily/Ribonuclease H"/>
    <property type="match status" value="1"/>
</dbReference>
<gene>
    <name evidence="2" type="ORF">TK0001_3397</name>
</gene>
<proteinExistence type="predicted"/>
<dbReference type="InterPro" id="IPR012337">
    <property type="entry name" value="RNaseH-like_sf"/>
</dbReference>
<dbReference type="PANTHER" id="PTHR47649:SF1">
    <property type="entry name" value="RIBONUCLEASE D"/>
    <property type="match status" value="1"/>
</dbReference>
<dbReference type="GO" id="GO:0003676">
    <property type="term" value="F:nucleic acid binding"/>
    <property type="evidence" value="ECO:0007669"/>
    <property type="project" value="InterPro"/>
</dbReference>
<evidence type="ECO:0000313" key="3">
    <source>
        <dbReference type="Proteomes" id="UP000233769"/>
    </source>
</evidence>
<reference evidence="3" key="1">
    <citation type="submission" date="2017-10" db="EMBL/GenBank/DDBJ databases">
        <authorList>
            <person name="Regsiter A."/>
            <person name="William W."/>
        </authorList>
    </citation>
    <scope>NUCLEOTIDE SEQUENCE [LARGE SCALE GENOMIC DNA]</scope>
</reference>
<dbReference type="AlphaFoldDB" id="A0A2N9ARP5"/>
<dbReference type="InterPro" id="IPR002562">
    <property type="entry name" value="3'-5'_exonuclease_dom"/>
</dbReference>
<keyword evidence="2" id="KW-0378">Hydrolase</keyword>
<dbReference type="SMART" id="SM00474">
    <property type="entry name" value="35EXOc"/>
    <property type="match status" value="1"/>
</dbReference>